<protein>
    <submittedName>
        <fullName evidence="2">Uncharacterized protein</fullName>
    </submittedName>
</protein>
<feature type="region of interest" description="Disordered" evidence="1">
    <location>
        <begin position="1"/>
        <end position="29"/>
    </location>
</feature>
<gene>
    <name evidence="2" type="ORF">V1478_007911</name>
</gene>
<evidence type="ECO:0000313" key="3">
    <source>
        <dbReference type="Proteomes" id="UP001607302"/>
    </source>
</evidence>
<organism evidence="2 3">
    <name type="scientific">Vespula squamosa</name>
    <name type="common">Southern yellow jacket</name>
    <name type="synonym">Wasp</name>
    <dbReference type="NCBI Taxonomy" id="30214"/>
    <lineage>
        <taxon>Eukaryota</taxon>
        <taxon>Metazoa</taxon>
        <taxon>Ecdysozoa</taxon>
        <taxon>Arthropoda</taxon>
        <taxon>Hexapoda</taxon>
        <taxon>Insecta</taxon>
        <taxon>Pterygota</taxon>
        <taxon>Neoptera</taxon>
        <taxon>Endopterygota</taxon>
        <taxon>Hymenoptera</taxon>
        <taxon>Apocrita</taxon>
        <taxon>Aculeata</taxon>
        <taxon>Vespoidea</taxon>
        <taxon>Vespidae</taxon>
        <taxon>Vespinae</taxon>
        <taxon>Vespula</taxon>
    </lineage>
</organism>
<evidence type="ECO:0000256" key="1">
    <source>
        <dbReference type="SAM" id="MobiDB-lite"/>
    </source>
</evidence>
<feature type="compositionally biased region" description="Low complexity" evidence="1">
    <location>
        <begin position="93"/>
        <end position="103"/>
    </location>
</feature>
<proteinExistence type="predicted"/>
<feature type="compositionally biased region" description="Basic and acidic residues" evidence="1">
    <location>
        <begin position="1"/>
        <end position="12"/>
    </location>
</feature>
<evidence type="ECO:0000313" key="2">
    <source>
        <dbReference type="EMBL" id="KAL2725238.1"/>
    </source>
</evidence>
<accession>A0ABD2AX87</accession>
<sequence length="236" mass="27078">MQDGDSRTYIETKKKKRKATENSIGNPIKAPCKSLYGFSEKLRLNKQRNRINEKFVFNSIATKILETRRENETRDTNSYSFAKETNDKHEKQQQQPTNQPTNTRWFFPSSERKIRGVPASSSNNSSSSSSSSSSTSISTSSQPESQPASQSAATATAVRFYTSNSSDLYISARIMRSKVLKEEKKEEKRETAEEIEIEGEDEEDEDEDEDEEEEEEEEEDDEEGLPVDQFYLYRSN</sequence>
<reference evidence="2 3" key="1">
    <citation type="journal article" date="2024" name="Ann. Entomol. Soc. Am.">
        <title>Genomic analyses of the southern and eastern yellowjacket wasps (Hymenoptera: Vespidae) reveal evolutionary signatures of social life.</title>
        <authorList>
            <person name="Catto M.A."/>
            <person name="Caine P.B."/>
            <person name="Orr S.E."/>
            <person name="Hunt B.G."/>
            <person name="Goodisman M.A.D."/>
        </authorList>
    </citation>
    <scope>NUCLEOTIDE SEQUENCE [LARGE SCALE GENOMIC DNA]</scope>
    <source>
        <strain evidence="2">233</strain>
        <tissue evidence="2">Head and thorax</tissue>
    </source>
</reference>
<comment type="caution">
    <text evidence="2">The sequence shown here is derived from an EMBL/GenBank/DDBJ whole genome shotgun (WGS) entry which is preliminary data.</text>
</comment>
<keyword evidence="3" id="KW-1185">Reference proteome</keyword>
<feature type="region of interest" description="Disordered" evidence="1">
    <location>
        <begin position="174"/>
        <end position="236"/>
    </location>
</feature>
<name>A0ABD2AX87_VESSQ</name>
<feature type="compositionally biased region" description="Acidic residues" evidence="1">
    <location>
        <begin position="193"/>
        <end position="225"/>
    </location>
</feature>
<dbReference type="EMBL" id="JAUDFV010000138">
    <property type="protein sequence ID" value="KAL2725238.1"/>
    <property type="molecule type" value="Genomic_DNA"/>
</dbReference>
<feature type="compositionally biased region" description="Basic and acidic residues" evidence="1">
    <location>
        <begin position="179"/>
        <end position="192"/>
    </location>
</feature>
<feature type="region of interest" description="Disordered" evidence="1">
    <location>
        <begin position="82"/>
        <end position="151"/>
    </location>
</feature>
<dbReference type="Proteomes" id="UP001607302">
    <property type="component" value="Unassembled WGS sequence"/>
</dbReference>
<feature type="compositionally biased region" description="Low complexity" evidence="1">
    <location>
        <begin position="120"/>
        <end position="151"/>
    </location>
</feature>
<dbReference type="AlphaFoldDB" id="A0ABD2AX87"/>